<dbReference type="AlphaFoldDB" id="A0A8S4PLZ0"/>
<dbReference type="EMBL" id="CAIIXF020000008">
    <property type="protein sequence ID" value="CAH1792622.1"/>
    <property type="molecule type" value="Genomic_DNA"/>
</dbReference>
<accession>A0A8S4PLZ0</accession>
<sequence>MPANQSVVEMTPGTSSKMNIAQHLGNVEQIRLEKQLKYLNKQEVIYERKATKEIGKLTRGLTDLKLAKRESTFSSISDSKHMDVKNKVVKRDRIKLTSCNNIGNESRDHYGRTSPTFITTGAAVSSPHSSIKTKENISSNSNQSIKTITNDTRDPFPTSTKTYKRVSRSLEELNMRRSLTFTAKGDIANVDVRLTRSKSKATFVNTVTPGHVYLTRRKCLTPPPIGGLKEIL</sequence>
<evidence type="ECO:0000313" key="3">
    <source>
        <dbReference type="Proteomes" id="UP000749559"/>
    </source>
</evidence>
<keyword evidence="3" id="KW-1185">Reference proteome</keyword>
<protein>
    <submittedName>
        <fullName evidence="2">Uncharacterized protein</fullName>
    </submittedName>
</protein>
<evidence type="ECO:0000256" key="1">
    <source>
        <dbReference type="SAM" id="MobiDB-lite"/>
    </source>
</evidence>
<proteinExistence type="predicted"/>
<feature type="region of interest" description="Disordered" evidence="1">
    <location>
        <begin position="121"/>
        <end position="161"/>
    </location>
</feature>
<name>A0A8S4PLZ0_OWEFU</name>
<gene>
    <name evidence="2" type="ORF">OFUS_LOCUS17566</name>
</gene>
<dbReference type="Proteomes" id="UP000749559">
    <property type="component" value="Unassembled WGS sequence"/>
</dbReference>
<evidence type="ECO:0000313" key="2">
    <source>
        <dbReference type="EMBL" id="CAH1792622.1"/>
    </source>
</evidence>
<feature type="compositionally biased region" description="Polar residues" evidence="1">
    <location>
        <begin position="121"/>
        <end position="150"/>
    </location>
</feature>
<organism evidence="2 3">
    <name type="scientific">Owenia fusiformis</name>
    <name type="common">Polychaete worm</name>
    <dbReference type="NCBI Taxonomy" id="6347"/>
    <lineage>
        <taxon>Eukaryota</taxon>
        <taxon>Metazoa</taxon>
        <taxon>Spiralia</taxon>
        <taxon>Lophotrochozoa</taxon>
        <taxon>Annelida</taxon>
        <taxon>Polychaeta</taxon>
        <taxon>Sedentaria</taxon>
        <taxon>Canalipalpata</taxon>
        <taxon>Sabellida</taxon>
        <taxon>Oweniida</taxon>
        <taxon>Oweniidae</taxon>
        <taxon>Owenia</taxon>
    </lineage>
</organism>
<reference evidence="2" key="1">
    <citation type="submission" date="2022-03" db="EMBL/GenBank/DDBJ databases">
        <authorList>
            <person name="Martin C."/>
        </authorList>
    </citation>
    <scope>NUCLEOTIDE SEQUENCE</scope>
</reference>
<comment type="caution">
    <text evidence="2">The sequence shown here is derived from an EMBL/GenBank/DDBJ whole genome shotgun (WGS) entry which is preliminary data.</text>
</comment>